<dbReference type="InterPro" id="IPR050863">
    <property type="entry name" value="CenT-Element_Derived"/>
</dbReference>
<dbReference type="Pfam" id="PF05225">
    <property type="entry name" value="HTH_psq"/>
    <property type="match status" value="1"/>
</dbReference>
<keyword evidence="5" id="KW-1185">Reference proteome</keyword>
<organism evidence="4 5">
    <name type="scientific">Holothuria leucospilota</name>
    <name type="common">Black long sea cucumber</name>
    <name type="synonym">Mertensiothuria leucospilota</name>
    <dbReference type="NCBI Taxonomy" id="206669"/>
    <lineage>
        <taxon>Eukaryota</taxon>
        <taxon>Metazoa</taxon>
        <taxon>Echinodermata</taxon>
        <taxon>Eleutherozoa</taxon>
        <taxon>Echinozoa</taxon>
        <taxon>Holothuroidea</taxon>
        <taxon>Aspidochirotacea</taxon>
        <taxon>Aspidochirotida</taxon>
        <taxon>Holothuriidae</taxon>
        <taxon>Holothuria</taxon>
    </lineage>
</organism>
<dbReference type="Gene3D" id="1.10.10.60">
    <property type="entry name" value="Homeodomain-like"/>
    <property type="match status" value="1"/>
</dbReference>
<dbReference type="InterPro" id="IPR009057">
    <property type="entry name" value="Homeodomain-like_sf"/>
</dbReference>
<dbReference type="GO" id="GO:0003677">
    <property type="term" value="F:DNA binding"/>
    <property type="evidence" value="ECO:0007669"/>
    <property type="project" value="UniProtKB-UniRule"/>
</dbReference>
<accession>A0A9Q1CT71</accession>
<evidence type="ECO:0000256" key="2">
    <source>
        <dbReference type="SAM" id="MobiDB-lite"/>
    </source>
</evidence>
<comment type="caution">
    <text evidence="4">The sequence shown here is derived from an EMBL/GenBank/DDBJ whole genome shotgun (WGS) entry which is preliminary data.</text>
</comment>
<dbReference type="Pfam" id="PF03184">
    <property type="entry name" value="DDE_1"/>
    <property type="match status" value="1"/>
</dbReference>
<dbReference type="PANTHER" id="PTHR19303">
    <property type="entry name" value="TRANSPOSON"/>
    <property type="match status" value="1"/>
</dbReference>
<feature type="region of interest" description="Disordered" evidence="2">
    <location>
        <begin position="444"/>
        <end position="472"/>
    </location>
</feature>
<dbReference type="PROSITE" id="PS50960">
    <property type="entry name" value="HTH_PSQ"/>
    <property type="match status" value="1"/>
</dbReference>
<name>A0A9Q1CT71_HOLLE</name>
<dbReference type="EMBL" id="JAIZAY010000001">
    <property type="protein sequence ID" value="KAJ8050139.1"/>
    <property type="molecule type" value="Genomic_DNA"/>
</dbReference>
<dbReference type="Proteomes" id="UP001152320">
    <property type="component" value="Chromosome 1"/>
</dbReference>
<evidence type="ECO:0000256" key="1">
    <source>
        <dbReference type="PROSITE-ProRule" id="PRU00320"/>
    </source>
</evidence>
<comment type="subcellular location">
    <subcellularLocation>
        <location evidence="1">Nucleus</location>
    </subcellularLocation>
</comment>
<keyword evidence="1" id="KW-0539">Nucleus</keyword>
<feature type="domain" description="HTH psq-type" evidence="3">
    <location>
        <begin position="8"/>
        <end position="59"/>
    </location>
</feature>
<evidence type="ECO:0000313" key="4">
    <source>
        <dbReference type="EMBL" id="KAJ8050139.1"/>
    </source>
</evidence>
<dbReference type="InterPro" id="IPR007889">
    <property type="entry name" value="HTH_Psq"/>
</dbReference>
<proteinExistence type="predicted"/>
<feature type="DNA-binding region" description="H-T-H motif" evidence="1">
    <location>
        <begin position="35"/>
        <end position="55"/>
    </location>
</feature>
<dbReference type="AlphaFoldDB" id="A0A9Q1CT71"/>
<dbReference type="PANTHER" id="PTHR19303:SF74">
    <property type="entry name" value="POGO TRANSPOSABLE ELEMENT WITH KRAB DOMAIN"/>
    <property type="match status" value="1"/>
</dbReference>
<keyword evidence="1" id="KW-0238">DNA-binding</keyword>
<protein>
    <submittedName>
        <fullName evidence="4">Jerky protein-like-like</fullName>
    </submittedName>
</protein>
<dbReference type="OrthoDB" id="10043687at2759"/>
<reference evidence="4" key="1">
    <citation type="submission" date="2021-10" db="EMBL/GenBank/DDBJ databases">
        <title>Tropical sea cucumber genome reveals ecological adaptation and Cuvierian tubules defense mechanism.</title>
        <authorList>
            <person name="Chen T."/>
        </authorList>
    </citation>
    <scope>NUCLEOTIDE SEQUENCE</scope>
    <source>
        <strain evidence="4">Nanhai2018</strain>
        <tissue evidence="4">Muscle</tissue>
    </source>
</reference>
<dbReference type="SUPFAM" id="SSF46689">
    <property type="entry name" value="Homeodomain-like"/>
    <property type="match status" value="1"/>
</dbReference>
<sequence length="521" mass="58885">MVRSYKRGNGKRKYAQYDEDDVKAAIDAVKDGMSQAEASRRFSIPRGTLQNKIKETHSKKVGRPTVLSQDEESVIVMTLAEVAKWGYPMTHEEIKMTIKMYLDKQGRKEGRFKNNLPGDEFIRSFVLRNQLSYRSPGNIKRARAKVGVEELNNFFKNVREVLVDTEPANIFNFDETNITDDPGLKRVLVPRGIGRVERVQEHSKSISIMACGSATGLLLPPFVVYKAQNIYENWTKNGPSGSKYAATKNGWFDRNTFERWFFEIFLPTVSSTPGKKVLIGDNLASHFSVEVVQAAICSDVYFTALPPNTTHLTQPLDIAVFRPMKVMWKRILDEWRNESRRQGTLPKEVFPSLLAKLWEDVSHVVEKNLQSGFRKAGLCPFNPEEVLKIIPDAVTSTEENVGRILDQSLITLLQQNRGRNDQQKPRRGRKFQPGVAITVADCSPNLDPSKKIPDQQPSTSGVCNPSEVVSDDDDNKCANCSEEFDTYTGPEWLQCVYCLKWVCGHCNGGFYDPSFCCSVCN</sequence>
<dbReference type="InterPro" id="IPR004875">
    <property type="entry name" value="DDE_SF_endonuclease_dom"/>
</dbReference>
<evidence type="ECO:0000259" key="3">
    <source>
        <dbReference type="PROSITE" id="PS50960"/>
    </source>
</evidence>
<evidence type="ECO:0000313" key="5">
    <source>
        <dbReference type="Proteomes" id="UP001152320"/>
    </source>
</evidence>
<dbReference type="GO" id="GO:0005634">
    <property type="term" value="C:nucleus"/>
    <property type="evidence" value="ECO:0007669"/>
    <property type="project" value="UniProtKB-SubCell"/>
</dbReference>
<gene>
    <name evidence="4" type="ORF">HOLleu_03220</name>
</gene>